<proteinExistence type="predicted"/>
<name>A0A1M2VDG5_TRAPU</name>
<keyword evidence="2" id="KW-1185">Reference proteome</keyword>
<dbReference type="OMA" id="HTIDIIA"/>
<dbReference type="STRING" id="154538.A0A1M2VDG5"/>
<organism evidence="1 2">
    <name type="scientific">Trametes pubescens</name>
    <name type="common">White-rot fungus</name>
    <dbReference type="NCBI Taxonomy" id="154538"/>
    <lineage>
        <taxon>Eukaryota</taxon>
        <taxon>Fungi</taxon>
        <taxon>Dikarya</taxon>
        <taxon>Basidiomycota</taxon>
        <taxon>Agaricomycotina</taxon>
        <taxon>Agaricomycetes</taxon>
        <taxon>Polyporales</taxon>
        <taxon>Polyporaceae</taxon>
        <taxon>Trametes</taxon>
    </lineage>
</organism>
<dbReference type="EMBL" id="MNAD01001426">
    <property type="protein sequence ID" value="OJT05578.1"/>
    <property type="molecule type" value="Genomic_DNA"/>
</dbReference>
<protein>
    <submittedName>
        <fullName evidence="1">Uncharacterized protein</fullName>
    </submittedName>
</protein>
<dbReference type="AlphaFoldDB" id="A0A1M2VDG5"/>
<dbReference type="OrthoDB" id="3270380at2759"/>
<evidence type="ECO:0000313" key="2">
    <source>
        <dbReference type="Proteomes" id="UP000184267"/>
    </source>
</evidence>
<dbReference type="Proteomes" id="UP000184267">
    <property type="component" value="Unassembled WGS sequence"/>
</dbReference>
<evidence type="ECO:0000313" key="1">
    <source>
        <dbReference type="EMBL" id="OJT05578.1"/>
    </source>
</evidence>
<comment type="caution">
    <text evidence="1">The sequence shown here is derived from an EMBL/GenBank/DDBJ whole genome shotgun (WGS) entry which is preliminary data.</text>
</comment>
<accession>A0A1M2VDG5</accession>
<reference evidence="1 2" key="1">
    <citation type="submission" date="2016-10" db="EMBL/GenBank/DDBJ databases">
        <title>Genome sequence of the basidiomycete white-rot fungus Trametes pubescens.</title>
        <authorList>
            <person name="Makela M.R."/>
            <person name="Granchi Z."/>
            <person name="Peng M."/>
            <person name="De Vries R.P."/>
            <person name="Grigoriev I."/>
            <person name="Riley R."/>
            <person name="Hilden K."/>
        </authorList>
    </citation>
    <scope>NUCLEOTIDE SEQUENCE [LARGE SCALE GENOMIC DNA]</scope>
    <source>
        <strain evidence="1 2">FBCC735</strain>
    </source>
</reference>
<sequence length="320" mass="36314">MDLPTLQTWRTTCVVADRVVSSFLQACYHNALSSHFIDVAGFRAVLRATGAVVSGSAALRTLDRNRAHGWRSNDVDVYTPVHQTERIIRYINEVEGYYALEASEPYAHYSVSGYMQVFRYRNADGAHIDVVQSYTHSAIFPIPFFWSSHVMNYMTADAFCVAYPVHTLQGRGLMSPVALLDDQHAHDPTLAVMHKYRSRGYDFRLYTHAWTADATTECSQSANEGCPRTIRFFGDRYCLIGSFGTVSETVQSTECRAQPDKTRLVRWWRGGNACGGNCRHTHPGTIRTLPHVGTHRVNPEFFDTLVRGRVRRDSWDEYTV</sequence>
<gene>
    <name evidence="1" type="ORF">TRAPUB_3591</name>
</gene>